<proteinExistence type="inferred from homology"/>
<keyword evidence="2" id="KW-1277">Toxin-antitoxin system</keyword>
<evidence type="ECO:0000256" key="2">
    <source>
        <dbReference type="ARBA" id="ARBA00022649"/>
    </source>
</evidence>
<dbReference type="Proteomes" id="UP001462961">
    <property type="component" value="Unassembled WGS sequence"/>
</dbReference>
<dbReference type="PANTHER" id="PTHR33755">
    <property type="entry name" value="TOXIN PARE1-RELATED"/>
    <property type="match status" value="1"/>
</dbReference>
<dbReference type="InterPro" id="IPR007712">
    <property type="entry name" value="RelE/ParE_toxin"/>
</dbReference>
<evidence type="ECO:0000313" key="3">
    <source>
        <dbReference type="EMBL" id="MEO1758717.1"/>
    </source>
</evidence>
<comment type="similarity">
    <text evidence="1">Belongs to the RelE toxin family.</text>
</comment>
<accession>A0ABV0E616</accession>
<name>A0ABV0E616_9BURK</name>
<dbReference type="PANTHER" id="PTHR33755:SF6">
    <property type="entry name" value="PLASMID STABILIZATION SYSTEM PROTEIN"/>
    <property type="match status" value="1"/>
</dbReference>
<dbReference type="Pfam" id="PF05016">
    <property type="entry name" value="ParE_toxin"/>
    <property type="match status" value="1"/>
</dbReference>
<protein>
    <submittedName>
        <fullName evidence="3">Type II toxin-antitoxin system mRNA interferase toxin, RelE/StbE family</fullName>
    </submittedName>
</protein>
<dbReference type="RefSeq" id="WP_012406679.1">
    <property type="nucleotide sequence ID" value="NZ_JAKUCO010000053.1"/>
</dbReference>
<dbReference type="Gene3D" id="3.30.2310.20">
    <property type="entry name" value="RelE-like"/>
    <property type="match status" value="1"/>
</dbReference>
<dbReference type="InterPro" id="IPR035093">
    <property type="entry name" value="RelE/ParE_toxin_dom_sf"/>
</dbReference>
<organism evidence="3 4">
    <name type="scientific">Paraburkholderia caribensis</name>
    <dbReference type="NCBI Taxonomy" id="75105"/>
    <lineage>
        <taxon>Bacteria</taxon>
        <taxon>Pseudomonadati</taxon>
        <taxon>Pseudomonadota</taxon>
        <taxon>Betaproteobacteria</taxon>
        <taxon>Burkholderiales</taxon>
        <taxon>Burkholderiaceae</taxon>
        <taxon>Paraburkholderia</taxon>
    </lineage>
</organism>
<gene>
    <name evidence="3" type="ORF">VOI32_32905</name>
</gene>
<evidence type="ECO:0000313" key="4">
    <source>
        <dbReference type="Proteomes" id="UP001462961"/>
    </source>
</evidence>
<dbReference type="EMBL" id="JAYLVJ010000060">
    <property type="protein sequence ID" value="MEO1758717.1"/>
    <property type="molecule type" value="Genomic_DNA"/>
</dbReference>
<sequence length="98" mass="11507">MIVEWRPKAREDRTRLFDYIAQDNPTAALELDDRIERQTDALPGRPELYKPGRIRGTREMVLTPNYVLVYRIRKQVGVIEIVRIIGARQRYPRGKQGS</sequence>
<dbReference type="InterPro" id="IPR051803">
    <property type="entry name" value="TA_system_RelE-like_toxin"/>
</dbReference>
<dbReference type="NCBIfam" id="TIGR02385">
    <property type="entry name" value="RelE_StbE"/>
    <property type="match status" value="1"/>
</dbReference>
<comment type="caution">
    <text evidence="3">The sequence shown here is derived from an EMBL/GenBank/DDBJ whole genome shotgun (WGS) entry which is preliminary data.</text>
</comment>
<evidence type="ECO:0000256" key="1">
    <source>
        <dbReference type="ARBA" id="ARBA00006226"/>
    </source>
</evidence>
<reference evidence="3 4" key="1">
    <citation type="submission" date="2024-01" db="EMBL/GenBank/DDBJ databases">
        <title>The diversity of rhizobia nodulating Mimosa spp. in eleven states of Brazil covering several biomes is determined by host plant, location, and edaphic factors.</title>
        <authorList>
            <person name="Rouws L."/>
            <person name="Barauna A."/>
            <person name="Beukes C."/>
            <person name="De Faria S.M."/>
            <person name="Gross E."/>
            <person name="Dos Reis Junior F.B."/>
            <person name="Simon M."/>
            <person name="Maluk M."/>
            <person name="Odee D.W."/>
            <person name="Kenicer G."/>
            <person name="Young J.P.W."/>
            <person name="Reis V.M."/>
            <person name="Zilli J."/>
            <person name="James E.K."/>
        </authorList>
    </citation>
    <scope>NUCLEOTIDE SEQUENCE [LARGE SCALE GENOMIC DNA]</scope>
    <source>
        <strain evidence="3 4">JHI1651</strain>
    </source>
</reference>
<keyword evidence="4" id="KW-1185">Reference proteome</keyword>